<dbReference type="Gene3D" id="3.90.70.10">
    <property type="entry name" value="Cysteine proteinases"/>
    <property type="match status" value="1"/>
</dbReference>
<dbReference type="SUPFAM" id="SSF54001">
    <property type="entry name" value="Cysteine proteinases"/>
    <property type="match status" value="1"/>
</dbReference>
<dbReference type="Pfam" id="PF00171">
    <property type="entry name" value="Aldedh"/>
    <property type="match status" value="1"/>
</dbReference>
<keyword evidence="5" id="KW-1185">Reference proteome</keyword>
<dbReference type="Gene3D" id="3.40.605.10">
    <property type="entry name" value="Aldehyde Dehydrogenase, Chain A, domain 1"/>
    <property type="match status" value="1"/>
</dbReference>
<protein>
    <recommendedName>
        <fullName evidence="3">Aldehyde dehydrogenase domain-containing protein</fullName>
    </recommendedName>
</protein>
<dbReference type="InterPro" id="IPR016161">
    <property type="entry name" value="Ald_DH/histidinol_DH"/>
</dbReference>
<accession>A0A8H5M3F6</accession>
<sequence length="225" mass="24884">MFCGNLDEALEYVRPSCAKGVHALRQTKFASFPEVLVVHAKKFQLVNWVPSKLDIPVALPPTTSVSSVNPTSDADYTLPRQSSPTRRLQAELRKTLIDDSTHDAQARRIQVAGFPAGVVNIVKGFGQQYSRRRYGFTRRFCKKVFLDSTAVGRTIMRASGECNLKPVMLEPGGKSPNIVLADADLETAAKWPMQESFLARVTVFVVLDRGSSSNTRSTMVLEEAH</sequence>
<evidence type="ECO:0000256" key="1">
    <source>
        <dbReference type="ARBA" id="ARBA00009986"/>
    </source>
</evidence>
<organism evidence="4 5">
    <name type="scientific">Tricholomella constricta</name>
    <dbReference type="NCBI Taxonomy" id="117010"/>
    <lineage>
        <taxon>Eukaryota</taxon>
        <taxon>Fungi</taxon>
        <taxon>Dikarya</taxon>
        <taxon>Basidiomycota</taxon>
        <taxon>Agaricomycotina</taxon>
        <taxon>Agaricomycetes</taxon>
        <taxon>Agaricomycetidae</taxon>
        <taxon>Agaricales</taxon>
        <taxon>Tricholomatineae</taxon>
        <taxon>Lyophyllaceae</taxon>
        <taxon>Tricholomella</taxon>
    </lineage>
</organism>
<dbReference type="GO" id="GO:0016491">
    <property type="term" value="F:oxidoreductase activity"/>
    <property type="evidence" value="ECO:0007669"/>
    <property type="project" value="InterPro"/>
</dbReference>
<feature type="compositionally biased region" description="Low complexity" evidence="2">
    <location>
        <begin position="63"/>
        <end position="72"/>
    </location>
</feature>
<evidence type="ECO:0000259" key="3">
    <source>
        <dbReference type="Pfam" id="PF00171"/>
    </source>
</evidence>
<name>A0A8H5M3F6_9AGAR</name>
<reference evidence="4 5" key="1">
    <citation type="journal article" date="2020" name="ISME J.">
        <title>Uncovering the hidden diversity of litter-decomposition mechanisms in mushroom-forming fungi.</title>
        <authorList>
            <person name="Floudas D."/>
            <person name="Bentzer J."/>
            <person name="Ahren D."/>
            <person name="Johansson T."/>
            <person name="Persson P."/>
            <person name="Tunlid A."/>
        </authorList>
    </citation>
    <scope>NUCLEOTIDE SEQUENCE [LARGE SCALE GENOMIC DNA]</scope>
    <source>
        <strain evidence="4 5">CBS 661.87</strain>
    </source>
</reference>
<evidence type="ECO:0000256" key="2">
    <source>
        <dbReference type="SAM" id="MobiDB-lite"/>
    </source>
</evidence>
<dbReference type="AlphaFoldDB" id="A0A8H5M3F6"/>
<dbReference type="OrthoDB" id="3243450at2759"/>
<gene>
    <name evidence="4" type="ORF">D9615_006092</name>
</gene>
<comment type="caution">
    <text evidence="4">The sequence shown here is derived from an EMBL/GenBank/DDBJ whole genome shotgun (WGS) entry which is preliminary data.</text>
</comment>
<comment type="similarity">
    <text evidence="1">Belongs to the aldehyde dehydrogenase family.</text>
</comment>
<evidence type="ECO:0000313" key="5">
    <source>
        <dbReference type="Proteomes" id="UP000565441"/>
    </source>
</evidence>
<feature type="region of interest" description="Disordered" evidence="2">
    <location>
        <begin position="63"/>
        <end position="84"/>
    </location>
</feature>
<dbReference type="InterPro" id="IPR016162">
    <property type="entry name" value="Ald_DH_N"/>
</dbReference>
<dbReference type="Proteomes" id="UP000565441">
    <property type="component" value="Unassembled WGS sequence"/>
</dbReference>
<feature type="domain" description="Aldehyde dehydrogenase" evidence="3">
    <location>
        <begin position="106"/>
        <end position="198"/>
    </location>
</feature>
<proteinExistence type="inferred from homology"/>
<evidence type="ECO:0000313" key="4">
    <source>
        <dbReference type="EMBL" id="KAF5379239.1"/>
    </source>
</evidence>
<dbReference type="EMBL" id="JAACJP010000017">
    <property type="protein sequence ID" value="KAF5379239.1"/>
    <property type="molecule type" value="Genomic_DNA"/>
</dbReference>
<dbReference type="PANTHER" id="PTHR11699">
    <property type="entry name" value="ALDEHYDE DEHYDROGENASE-RELATED"/>
    <property type="match status" value="1"/>
</dbReference>
<dbReference type="InterPro" id="IPR015590">
    <property type="entry name" value="Aldehyde_DH_dom"/>
</dbReference>
<dbReference type="SUPFAM" id="SSF53720">
    <property type="entry name" value="ALDH-like"/>
    <property type="match status" value="1"/>
</dbReference>
<dbReference type="InterPro" id="IPR038765">
    <property type="entry name" value="Papain-like_cys_pep_sf"/>
</dbReference>